<evidence type="ECO:0000313" key="2">
    <source>
        <dbReference type="Proteomes" id="UP000784294"/>
    </source>
</evidence>
<dbReference type="AlphaFoldDB" id="A0A448WS19"/>
<comment type="caution">
    <text evidence="1">The sequence shown here is derived from an EMBL/GenBank/DDBJ whole genome shotgun (WGS) entry which is preliminary data.</text>
</comment>
<evidence type="ECO:0000313" key="1">
    <source>
        <dbReference type="EMBL" id="VEL18810.1"/>
    </source>
</evidence>
<accession>A0A448WS19</accession>
<name>A0A448WS19_9PLAT</name>
<gene>
    <name evidence="1" type="ORF">PXEA_LOCUS12250</name>
</gene>
<organism evidence="1 2">
    <name type="scientific">Protopolystoma xenopodis</name>
    <dbReference type="NCBI Taxonomy" id="117903"/>
    <lineage>
        <taxon>Eukaryota</taxon>
        <taxon>Metazoa</taxon>
        <taxon>Spiralia</taxon>
        <taxon>Lophotrochozoa</taxon>
        <taxon>Platyhelminthes</taxon>
        <taxon>Monogenea</taxon>
        <taxon>Polyopisthocotylea</taxon>
        <taxon>Polystomatidea</taxon>
        <taxon>Polystomatidae</taxon>
        <taxon>Protopolystoma</taxon>
    </lineage>
</organism>
<reference evidence="1" key="1">
    <citation type="submission" date="2018-11" db="EMBL/GenBank/DDBJ databases">
        <authorList>
            <consortium name="Pathogen Informatics"/>
        </authorList>
    </citation>
    <scope>NUCLEOTIDE SEQUENCE</scope>
</reference>
<dbReference type="Proteomes" id="UP000784294">
    <property type="component" value="Unassembled WGS sequence"/>
</dbReference>
<proteinExistence type="predicted"/>
<dbReference type="EMBL" id="CAAALY010038761">
    <property type="protein sequence ID" value="VEL18810.1"/>
    <property type="molecule type" value="Genomic_DNA"/>
</dbReference>
<sequence length="132" mass="14919">MIYCYLHTCQLALIQPLSIRKLLELAFALRPSRRLIAARPALTPLCSQSSISTLDSNRLVEHGLTIFASKADMLWDYFTLRVIADSSDNEAKSDIYLAGVPLLLNRFVSTSLIFEPPAYQIQLKYVTLSRKL</sequence>
<keyword evidence="2" id="KW-1185">Reference proteome</keyword>
<protein>
    <submittedName>
        <fullName evidence="1">Uncharacterized protein</fullName>
    </submittedName>
</protein>